<keyword evidence="3" id="KW-0815">Transposition</keyword>
<evidence type="ECO:0000256" key="4">
    <source>
        <dbReference type="ARBA" id="ARBA00023125"/>
    </source>
</evidence>
<dbReference type="AlphaFoldDB" id="A0A0E2YXU0"/>
<feature type="region of interest" description="Disordered" evidence="6">
    <location>
        <begin position="382"/>
        <end position="407"/>
    </location>
</feature>
<dbReference type="HOGENOM" id="CLU_032903_3_2_6"/>
<protein>
    <submittedName>
        <fullName evidence="9">Transposase</fullName>
    </submittedName>
</protein>
<evidence type="ECO:0000256" key="6">
    <source>
        <dbReference type="SAM" id="MobiDB-lite"/>
    </source>
</evidence>
<dbReference type="PANTHER" id="PTHR30405">
    <property type="entry name" value="TRANSPOSASE"/>
    <property type="match status" value="1"/>
</dbReference>
<evidence type="ECO:0000256" key="2">
    <source>
        <dbReference type="ARBA" id="ARBA00011044"/>
    </source>
</evidence>
<keyword evidence="5" id="KW-0233">DNA recombination</keyword>
<dbReference type="GO" id="GO:0006310">
    <property type="term" value="P:DNA recombination"/>
    <property type="evidence" value="ECO:0007669"/>
    <property type="project" value="UniProtKB-KW"/>
</dbReference>
<proteinExistence type="inferred from homology"/>
<name>A0A0E2YXU0_9GAMM</name>
<evidence type="ECO:0000313" key="10">
    <source>
        <dbReference type="Proteomes" id="UP000028839"/>
    </source>
</evidence>
<comment type="caution">
    <text evidence="9">The sequence shown here is derived from an EMBL/GenBank/DDBJ whole genome shotgun (WGS) entry which is preliminary data.</text>
</comment>
<evidence type="ECO:0000313" key="9">
    <source>
        <dbReference type="EMBL" id="KFI18233.1"/>
    </source>
</evidence>
<dbReference type="InterPro" id="IPR010095">
    <property type="entry name" value="Cas12f1-like_TNB"/>
</dbReference>
<accession>A0A0E2YXU0</accession>
<dbReference type="NCBIfam" id="NF040570">
    <property type="entry name" value="guided_TnpB"/>
    <property type="match status" value="1"/>
</dbReference>
<reference evidence="9 10" key="1">
    <citation type="submission" date="2014-07" db="EMBL/GenBank/DDBJ databases">
        <title>Comparative analysis of Nitrosococcus oceani genome inventories of strains from Pacific and Atlantic gyres.</title>
        <authorList>
            <person name="Lim C.K."/>
            <person name="Wang L."/>
            <person name="Sayavedra-Soto L.A."/>
            <person name="Klotz M.G."/>
        </authorList>
    </citation>
    <scope>NUCLEOTIDE SEQUENCE [LARGE SCALE GENOMIC DNA]</scope>
    <source>
        <strain evidence="9 10">C-27</strain>
    </source>
</reference>
<gene>
    <name evidence="9" type="ORF">IB75_15390</name>
</gene>
<dbReference type="GO" id="GO:0003677">
    <property type="term" value="F:DNA binding"/>
    <property type="evidence" value="ECO:0007669"/>
    <property type="project" value="UniProtKB-KW"/>
</dbReference>
<dbReference type="NCBIfam" id="TIGR01766">
    <property type="entry name" value="IS200/IS605 family accessory protein TnpB-like domain"/>
    <property type="match status" value="1"/>
</dbReference>
<dbReference type="Pfam" id="PF01385">
    <property type="entry name" value="OrfB_IS605"/>
    <property type="match status" value="1"/>
</dbReference>
<evidence type="ECO:0000256" key="1">
    <source>
        <dbReference type="ARBA" id="ARBA00008761"/>
    </source>
</evidence>
<feature type="domain" description="Probable transposase IS891/IS1136/IS1341" evidence="7">
    <location>
        <begin position="163"/>
        <end position="274"/>
    </location>
</feature>
<sequence>MKEIVRTTLIKVDLPFEAAKNTVIAWTEACNAVSCRAFENGKLSNAIKLQQLCYETAKSFGLSSQVAVSCIRQVASKYAAARTAKKTLSKPVYFRPCAVVLQGGKRGRDFSFTQQGLSVWTVNGRIKSLVYHGAPKLQAYVANWRLGDGRLFVRKGKVFLSVSFKHEAETISKPNDAVVGVDRGIKVLATVTDGQRQLFFGGGHTHHVRHRYAKTRASLQKKKARTGSRSTRRVLKRLSGRERRFMRNINHVMSRHLVDFARDTGNPTIAVEDLGGIRNGRRLRKQQRTDLNRWAFYELEQFIRYKADTFGMEVIGVDPKHTSQGCSRCGHTEKANRHQRRFLCKACGYELHADLNASRNIRLRGVLARQVLDEDGVLSITPEARPVDPGSKPGEGTGKPLALASGH</sequence>
<dbReference type="InterPro" id="IPR051399">
    <property type="entry name" value="RNA-guided_DNA_endo/Transpos"/>
</dbReference>
<evidence type="ECO:0000256" key="5">
    <source>
        <dbReference type="ARBA" id="ARBA00023172"/>
    </source>
</evidence>
<organism evidence="9 10">
    <name type="scientific">Nitrosococcus oceani C-27</name>
    <dbReference type="NCBI Taxonomy" id="314279"/>
    <lineage>
        <taxon>Bacteria</taxon>
        <taxon>Pseudomonadati</taxon>
        <taxon>Pseudomonadota</taxon>
        <taxon>Gammaproteobacteria</taxon>
        <taxon>Chromatiales</taxon>
        <taxon>Chromatiaceae</taxon>
        <taxon>Nitrosococcus</taxon>
    </lineage>
</organism>
<feature type="domain" description="Cas12f1-like TNB" evidence="8">
    <location>
        <begin position="296"/>
        <end position="361"/>
    </location>
</feature>
<comment type="similarity">
    <text evidence="2">In the N-terminal section; belongs to the transposase 2 family.</text>
</comment>
<evidence type="ECO:0000256" key="3">
    <source>
        <dbReference type="ARBA" id="ARBA00022578"/>
    </source>
</evidence>
<evidence type="ECO:0000259" key="7">
    <source>
        <dbReference type="Pfam" id="PF01385"/>
    </source>
</evidence>
<keyword evidence="4" id="KW-0238">DNA-binding</keyword>
<dbReference type="Proteomes" id="UP000028839">
    <property type="component" value="Unassembled WGS sequence"/>
</dbReference>
<dbReference type="GO" id="GO:0032196">
    <property type="term" value="P:transposition"/>
    <property type="evidence" value="ECO:0007669"/>
    <property type="project" value="UniProtKB-KW"/>
</dbReference>
<comment type="similarity">
    <text evidence="1">In the C-terminal section; belongs to the transposase 35 family.</text>
</comment>
<dbReference type="InterPro" id="IPR001959">
    <property type="entry name" value="Transposase"/>
</dbReference>
<dbReference type="OrthoDB" id="5291294at2"/>
<evidence type="ECO:0000259" key="8">
    <source>
        <dbReference type="Pfam" id="PF07282"/>
    </source>
</evidence>
<dbReference type="PANTHER" id="PTHR30405:SF11">
    <property type="entry name" value="RNA-GUIDED DNA ENDONUCLEASE RV2885C-RELATED"/>
    <property type="match status" value="1"/>
</dbReference>
<dbReference type="EMBL" id="JPGN01000086">
    <property type="protein sequence ID" value="KFI18233.1"/>
    <property type="molecule type" value="Genomic_DNA"/>
</dbReference>
<dbReference type="Pfam" id="PF07282">
    <property type="entry name" value="Cas12f1-like_TNB"/>
    <property type="match status" value="1"/>
</dbReference>